<sequence length="227" mass="24592">MKNKIRVMVVEDNPRYREVIALALKQEADIQLAGEFGTAEIALRSLKVRLSGELPDLVLLDLHLPGMDGLEALPQFLSAAPESKIMILTQSNNEADVLRAISRGASGYLLKSSTVSTITDGIRSVMKGGASLDAGVACFILNALKTRLPKSSSDGLLTDRQVEILALLGEGLVKKEIAERLRISYATVDEHVAHIYERLGVRNAPGAVNKAHLLGLFPPTVGHRDRH</sequence>
<dbReference type="Pfam" id="PF00072">
    <property type="entry name" value="Response_reg"/>
    <property type="match status" value="1"/>
</dbReference>
<evidence type="ECO:0000256" key="1">
    <source>
        <dbReference type="ARBA" id="ARBA00022553"/>
    </source>
</evidence>
<reference evidence="7" key="1">
    <citation type="submission" date="2020-05" db="EMBL/GenBank/DDBJ databases">
        <authorList>
            <person name="Chiriac C."/>
            <person name="Salcher M."/>
            <person name="Ghai R."/>
            <person name="Kavagutti S V."/>
        </authorList>
    </citation>
    <scope>NUCLEOTIDE SEQUENCE</scope>
</reference>
<keyword evidence="4" id="KW-0804">Transcription</keyword>
<gene>
    <name evidence="7" type="ORF">UFOPK1440_00764</name>
</gene>
<dbReference type="PANTHER" id="PTHR43214">
    <property type="entry name" value="TWO-COMPONENT RESPONSE REGULATOR"/>
    <property type="match status" value="1"/>
</dbReference>
<dbReference type="SMART" id="SM00448">
    <property type="entry name" value="REC"/>
    <property type="match status" value="1"/>
</dbReference>
<dbReference type="InterPro" id="IPR039420">
    <property type="entry name" value="WalR-like"/>
</dbReference>
<evidence type="ECO:0000256" key="4">
    <source>
        <dbReference type="ARBA" id="ARBA00023163"/>
    </source>
</evidence>
<dbReference type="InterPro" id="IPR016032">
    <property type="entry name" value="Sig_transdc_resp-reg_C-effctor"/>
</dbReference>
<organism evidence="7">
    <name type="scientific">freshwater metagenome</name>
    <dbReference type="NCBI Taxonomy" id="449393"/>
    <lineage>
        <taxon>unclassified sequences</taxon>
        <taxon>metagenomes</taxon>
        <taxon>ecological metagenomes</taxon>
    </lineage>
</organism>
<dbReference type="InterPro" id="IPR001789">
    <property type="entry name" value="Sig_transdc_resp-reg_receiver"/>
</dbReference>
<keyword evidence="3" id="KW-0238">DNA-binding</keyword>
<dbReference type="InterPro" id="IPR011006">
    <property type="entry name" value="CheY-like_superfamily"/>
</dbReference>
<feature type="domain" description="Response regulatory" evidence="6">
    <location>
        <begin position="6"/>
        <end position="126"/>
    </location>
</feature>
<feature type="domain" description="HTH luxR-type" evidence="5">
    <location>
        <begin position="150"/>
        <end position="215"/>
    </location>
</feature>
<dbReference type="InterPro" id="IPR058245">
    <property type="entry name" value="NreC/VraR/RcsB-like_REC"/>
</dbReference>
<dbReference type="CDD" id="cd17535">
    <property type="entry name" value="REC_NarL-like"/>
    <property type="match status" value="1"/>
</dbReference>
<dbReference type="SUPFAM" id="SSF46894">
    <property type="entry name" value="C-terminal effector domain of the bipartite response regulators"/>
    <property type="match status" value="1"/>
</dbReference>
<proteinExistence type="predicted"/>
<evidence type="ECO:0000259" key="5">
    <source>
        <dbReference type="PROSITE" id="PS50043"/>
    </source>
</evidence>
<dbReference type="Pfam" id="PF00196">
    <property type="entry name" value="GerE"/>
    <property type="match status" value="1"/>
</dbReference>
<name>A0A6J6C375_9ZZZZ</name>
<dbReference type="PROSITE" id="PS50043">
    <property type="entry name" value="HTH_LUXR_2"/>
    <property type="match status" value="1"/>
</dbReference>
<evidence type="ECO:0000256" key="3">
    <source>
        <dbReference type="ARBA" id="ARBA00023125"/>
    </source>
</evidence>
<dbReference type="SUPFAM" id="SSF52172">
    <property type="entry name" value="CheY-like"/>
    <property type="match status" value="1"/>
</dbReference>
<dbReference type="EMBL" id="CAEZSP010000037">
    <property type="protein sequence ID" value="CAB4545646.1"/>
    <property type="molecule type" value="Genomic_DNA"/>
</dbReference>
<evidence type="ECO:0000259" key="6">
    <source>
        <dbReference type="PROSITE" id="PS50110"/>
    </source>
</evidence>
<dbReference type="SMART" id="SM00421">
    <property type="entry name" value="HTH_LUXR"/>
    <property type="match status" value="1"/>
</dbReference>
<dbReference type="PANTHER" id="PTHR43214:SF24">
    <property type="entry name" value="TRANSCRIPTIONAL REGULATORY PROTEIN NARL-RELATED"/>
    <property type="match status" value="1"/>
</dbReference>
<dbReference type="GO" id="GO:0003677">
    <property type="term" value="F:DNA binding"/>
    <property type="evidence" value="ECO:0007669"/>
    <property type="project" value="UniProtKB-KW"/>
</dbReference>
<evidence type="ECO:0000256" key="2">
    <source>
        <dbReference type="ARBA" id="ARBA00023015"/>
    </source>
</evidence>
<dbReference type="PRINTS" id="PR00038">
    <property type="entry name" value="HTHLUXR"/>
</dbReference>
<dbReference type="GO" id="GO:0006355">
    <property type="term" value="P:regulation of DNA-templated transcription"/>
    <property type="evidence" value="ECO:0007669"/>
    <property type="project" value="InterPro"/>
</dbReference>
<keyword evidence="1" id="KW-0597">Phosphoprotein</keyword>
<keyword evidence="2" id="KW-0805">Transcription regulation</keyword>
<protein>
    <submittedName>
        <fullName evidence="7">Unannotated protein</fullName>
    </submittedName>
</protein>
<evidence type="ECO:0000313" key="7">
    <source>
        <dbReference type="EMBL" id="CAB4545646.1"/>
    </source>
</evidence>
<dbReference type="AlphaFoldDB" id="A0A6J6C375"/>
<dbReference type="CDD" id="cd06170">
    <property type="entry name" value="LuxR_C_like"/>
    <property type="match status" value="1"/>
</dbReference>
<dbReference type="Gene3D" id="3.40.50.2300">
    <property type="match status" value="1"/>
</dbReference>
<accession>A0A6J6C375</accession>
<dbReference type="GO" id="GO:0000160">
    <property type="term" value="P:phosphorelay signal transduction system"/>
    <property type="evidence" value="ECO:0007669"/>
    <property type="project" value="InterPro"/>
</dbReference>
<dbReference type="PROSITE" id="PS50110">
    <property type="entry name" value="RESPONSE_REGULATORY"/>
    <property type="match status" value="1"/>
</dbReference>
<dbReference type="InterPro" id="IPR000792">
    <property type="entry name" value="Tscrpt_reg_LuxR_C"/>
</dbReference>